<feature type="region of interest" description="Disordered" evidence="1">
    <location>
        <begin position="205"/>
        <end position="285"/>
    </location>
</feature>
<feature type="region of interest" description="Disordered" evidence="1">
    <location>
        <begin position="492"/>
        <end position="537"/>
    </location>
</feature>
<comment type="caution">
    <text evidence="3">The sequence shown here is derived from an EMBL/GenBank/DDBJ whole genome shotgun (WGS) entry which is preliminary data.</text>
</comment>
<evidence type="ECO:0000256" key="2">
    <source>
        <dbReference type="SAM" id="Phobius"/>
    </source>
</evidence>
<protein>
    <recommendedName>
        <fullName evidence="5">C2H2-type domain-containing protein</fullName>
    </recommendedName>
</protein>
<dbReference type="AlphaFoldDB" id="A0A1G4BDM2"/>
<name>A0A1G4BDM2_9PEZI</name>
<dbReference type="OrthoDB" id="4738706at2759"/>
<dbReference type="RefSeq" id="XP_022476581.1">
    <property type="nucleotide sequence ID" value="XM_022616876.1"/>
</dbReference>
<evidence type="ECO:0000313" key="4">
    <source>
        <dbReference type="Proteomes" id="UP000176998"/>
    </source>
</evidence>
<evidence type="ECO:0000313" key="3">
    <source>
        <dbReference type="EMBL" id="OHE99432.1"/>
    </source>
</evidence>
<sequence>MSTSWKPQYRQTPPCQQRRDEYLGMSSDIFGLVAGFSVALFLAAMFIFPTYYVEKREQRHCEGKRQASRPRAGERDALGEACRWGSESHRVLCHACSTGPPRPWERQSTNVCGGGCRETGCGCKATRSSDSGIHSPAYALDDAGGQRDRCSSDAISFDITIGGLGNASTRITHSQGYPKTKSEMEAAETLINGFATLLNQSLKSNTPRVGEVSPSTPSFPSPKRKHERPTLVQPRCDCGSSSKSPKHGRSTSEPVEFDPAAEEPPRKPGLHHGTSNAPSKTLSCPFYQRDPDGRFRNESCAESGFLDMKEVKQHIYRHHALPVYCSRCATVFRAEGDLHDHLLEPTRCDLTSSLPPAGYTRKQEHDIRKQRQGNEEQQWHAVYGVLFPNDPGHMVPSPYFDHVPSQVDRQEEKEPANNVQQQQQHFRLQLPRVLERRFVENPTNSESETPIADPTTRNRRGQDDVTVDVVRGAQTELYRNFRPIRQQSIDDFAPLSPGLDDDAVQVQTDDSKDRQHSHDSSDLGVLTESSRSGSIQSNGFVCGSDEFSFSEAEDRGTFFQISGADRS</sequence>
<reference evidence="3 4" key="1">
    <citation type="submission" date="2016-09" db="EMBL/GenBank/DDBJ databases">
        <authorList>
            <person name="Capua I."/>
            <person name="De Benedictis P."/>
            <person name="Joannis T."/>
            <person name="Lombin L.H."/>
            <person name="Cattoli G."/>
        </authorList>
    </citation>
    <scope>NUCLEOTIDE SEQUENCE [LARGE SCALE GENOMIC DNA]</scope>
    <source>
        <strain evidence="3 4">IMI 309357</strain>
    </source>
</reference>
<feature type="compositionally biased region" description="Polar residues" evidence="1">
    <location>
        <begin position="527"/>
        <end position="537"/>
    </location>
</feature>
<feature type="compositionally biased region" description="Polar residues" evidence="1">
    <location>
        <begin position="205"/>
        <end position="218"/>
    </location>
</feature>
<gene>
    <name evidence="3" type="ORF">CORC01_05232</name>
</gene>
<evidence type="ECO:0000256" key="1">
    <source>
        <dbReference type="SAM" id="MobiDB-lite"/>
    </source>
</evidence>
<feature type="compositionally biased region" description="Polar residues" evidence="1">
    <location>
        <begin position="273"/>
        <end position="282"/>
    </location>
</feature>
<dbReference type="Proteomes" id="UP000176998">
    <property type="component" value="Unassembled WGS sequence"/>
</dbReference>
<feature type="region of interest" description="Disordered" evidence="1">
    <location>
        <begin position="439"/>
        <end position="465"/>
    </location>
</feature>
<keyword evidence="2" id="KW-0812">Transmembrane</keyword>
<keyword evidence="2" id="KW-1133">Transmembrane helix</keyword>
<organism evidence="3 4">
    <name type="scientific">Colletotrichum orchidophilum</name>
    <dbReference type="NCBI Taxonomy" id="1209926"/>
    <lineage>
        <taxon>Eukaryota</taxon>
        <taxon>Fungi</taxon>
        <taxon>Dikarya</taxon>
        <taxon>Ascomycota</taxon>
        <taxon>Pezizomycotina</taxon>
        <taxon>Sordariomycetes</taxon>
        <taxon>Hypocreomycetidae</taxon>
        <taxon>Glomerellales</taxon>
        <taxon>Glomerellaceae</taxon>
        <taxon>Colletotrichum</taxon>
    </lineage>
</organism>
<dbReference type="STRING" id="1209926.A0A1G4BDM2"/>
<evidence type="ECO:0008006" key="5">
    <source>
        <dbReference type="Google" id="ProtNLM"/>
    </source>
</evidence>
<dbReference type="PANTHER" id="PTHR38166">
    <property type="entry name" value="C2H2-TYPE DOMAIN-CONTAINING PROTEIN-RELATED"/>
    <property type="match status" value="1"/>
</dbReference>
<feature type="compositionally biased region" description="Basic and acidic residues" evidence="1">
    <location>
        <begin position="509"/>
        <end position="521"/>
    </location>
</feature>
<proteinExistence type="predicted"/>
<dbReference type="GeneID" id="34558386"/>
<accession>A0A1G4BDM2</accession>
<feature type="transmembrane region" description="Helical" evidence="2">
    <location>
        <begin position="29"/>
        <end position="52"/>
    </location>
</feature>
<keyword evidence="2" id="KW-0472">Membrane</keyword>
<dbReference type="PANTHER" id="PTHR38166:SF1">
    <property type="entry name" value="C2H2-TYPE DOMAIN-CONTAINING PROTEIN"/>
    <property type="match status" value="1"/>
</dbReference>
<keyword evidence="4" id="KW-1185">Reference proteome</keyword>
<dbReference type="EMBL" id="MJBS01000036">
    <property type="protein sequence ID" value="OHE99432.1"/>
    <property type="molecule type" value="Genomic_DNA"/>
</dbReference>